<proteinExistence type="predicted"/>
<organism evidence="1 2">
    <name type="scientific">Neogobius melanostomus</name>
    <name type="common">round goby</name>
    <dbReference type="NCBI Taxonomy" id="47308"/>
    <lineage>
        <taxon>Eukaryota</taxon>
        <taxon>Metazoa</taxon>
        <taxon>Chordata</taxon>
        <taxon>Craniata</taxon>
        <taxon>Vertebrata</taxon>
        <taxon>Euteleostomi</taxon>
        <taxon>Actinopterygii</taxon>
        <taxon>Neopterygii</taxon>
        <taxon>Teleostei</taxon>
        <taxon>Neoteleostei</taxon>
        <taxon>Acanthomorphata</taxon>
        <taxon>Gobiaria</taxon>
        <taxon>Gobiiformes</taxon>
        <taxon>Gobioidei</taxon>
        <taxon>Gobiidae</taxon>
        <taxon>Benthophilinae</taxon>
        <taxon>Neogobiini</taxon>
        <taxon>Neogobius</taxon>
    </lineage>
</organism>
<sequence>HFVNVWMERKRPIRGITPSPVTALSARPGVHGGGLRAGLLRAGLLRVVTGRSMGTHGGKEPKERLNSPKRAKEFIYGLHPAERACLLGQLQDFESLAAAQGQSLWTSFHSSISIRALWKGRTKVNQNLQPKLTCLV</sequence>
<dbReference type="Proteomes" id="UP000694523">
    <property type="component" value="Unplaced"/>
</dbReference>
<evidence type="ECO:0000313" key="1">
    <source>
        <dbReference type="Ensembl" id="ENSNMLP00000000708.1"/>
    </source>
</evidence>
<name>A0A8C6S2B0_9GOBI</name>
<reference evidence="1" key="2">
    <citation type="submission" date="2025-09" db="UniProtKB">
        <authorList>
            <consortium name="Ensembl"/>
        </authorList>
    </citation>
    <scope>IDENTIFICATION</scope>
</reference>
<dbReference type="Ensembl" id="ENSNMLT00000000837.1">
    <property type="protein sequence ID" value="ENSNMLP00000000708.1"/>
    <property type="gene ID" value="ENSNMLG00000000586.1"/>
</dbReference>
<keyword evidence="2" id="KW-1185">Reference proteome</keyword>
<evidence type="ECO:0000313" key="2">
    <source>
        <dbReference type="Proteomes" id="UP000694523"/>
    </source>
</evidence>
<protein>
    <submittedName>
        <fullName evidence="1">Uncharacterized protein</fullName>
    </submittedName>
</protein>
<accession>A0A8C6S2B0</accession>
<dbReference type="AlphaFoldDB" id="A0A8C6S2B0"/>
<reference evidence="1" key="1">
    <citation type="submission" date="2025-08" db="UniProtKB">
        <authorList>
            <consortium name="Ensembl"/>
        </authorList>
    </citation>
    <scope>IDENTIFICATION</scope>
</reference>